<name>A0A9D4KWS6_DREPO</name>
<proteinExistence type="predicted"/>
<organism evidence="1 2">
    <name type="scientific">Dreissena polymorpha</name>
    <name type="common">Zebra mussel</name>
    <name type="synonym">Mytilus polymorpha</name>
    <dbReference type="NCBI Taxonomy" id="45954"/>
    <lineage>
        <taxon>Eukaryota</taxon>
        <taxon>Metazoa</taxon>
        <taxon>Spiralia</taxon>
        <taxon>Lophotrochozoa</taxon>
        <taxon>Mollusca</taxon>
        <taxon>Bivalvia</taxon>
        <taxon>Autobranchia</taxon>
        <taxon>Heteroconchia</taxon>
        <taxon>Euheterodonta</taxon>
        <taxon>Imparidentia</taxon>
        <taxon>Neoheterodontei</taxon>
        <taxon>Myida</taxon>
        <taxon>Dreissenoidea</taxon>
        <taxon>Dreissenidae</taxon>
        <taxon>Dreissena</taxon>
    </lineage>
</organism>
<accession>A0A9D4KWS6</accession>
<sequence length="60" mass="6987">MFPRLVLLREVPILQSKEEMQTQLAHFRGKQDVVVGYMKAIGTFGKHMFYEMPNCVMKAI</sequence>
<evidence type="ECO:0000313" key="2">
    <source>
        <dbReference type="Proteomes" id="UP000828390"/>
    </source>
</evidence>
<gene>
    <name evidence="1" type="ORF">DPMN_088732</name>
</gene>
<dbReference type="Proteomes" id="UP000828390">
    <property type="component" value="Unassembled WGS sequence"/>
</dbReference>
<keyword evidence="2" id="KW-1185">Reference proteome</keyword>
<comment type="caution">
    <text evidence="1">The sequence shown here is derived from an EMBL/GenBank/DDBJ whole genome shotgun (WGS) entry which is preliminary data.</text>
</comment>
<dbReference type="AlphaFoldDB" id="A0A9D4KWS6"/>
<evidence type="ECO:0000313" key="1">
    <source>
        <dbReference type="EMBL" id="KAH3846431.1"/>
    </source>
</evidence>
<reference evidence="1" key="2">
    <citation type="submission" date="2020-11" db="EMBL/GenBank/DDBJ databases">
        <authorList>
            <person name="McCartney M.A."/>
            <person name="Auch B."/>
            <person name="Kono T."/>
            <person name="Mallez S."/>
            <person name="Becker A."/>
            <person name="Gohl D.M."/>
            <person name="Silverstein K.A.T."/>
            <person name="Koren S."/>
            <person name="Bechman K.B."/>
            <person name="Herman A."/>
            <person name="Abrahante J.E."/>
            <person name="Garbe J."/>
        </authorList>
    </citation>
    <scope>NUCLEOTIDE SEQUENCE</scope>
    <source>
        <strain evidence="1">Duluth1</strain>
        <tissue evidence="1">Whole animal</tissue>
    </source>
</reference>
<dbReference type="EMBL" id="JAIWYP010000003">
    <property type="protein sequence ID" value="KAH3846431.1"/>
    <property type="molecule type" value="Genomic_DNA"/>
</dbReference>
<protein>
    <submittedName>
        <fullName evidence="1">Uncharacterized protein</fullName>
    </submittedName>
</protein>
<reference evidence="1" key="1">
    <citation type="journal article" date="2019" name="bioRxiv">
        <title>The Genome of the Zebra Mussel, Dreissena polymorpha: A Resource for Invasive Species Research.</title>
        <authorList>
            <person name="McCartney M.A."/>
            <person name="Auch B."/>
            <person name="Kono T."/>
            <person name="Mallez S."/>
            <person name="Zhang Y."/>
            <person name="Obille A."/>
            <person name="Becker A."/>
            <person name="Abrahante J.E."/>
            <person name="Garbe J."/>
            <person name="Badalamenti J.P."/>
            <person name="Herman A."/>
            <person name="Mangelson H."/>
            <person name="Liachko I."/>
            <person name="Sullivan S."/>
            <person name="Sone E.D."/>
            <person name="Koren S."/>
            <person name="Silverstein K.A.T."/>
            <person name="Beckman K.B."/>
            <person name="Gohl D.M."/>
        </authorList>
    </citation>
    <scope>NUCLEOTIDE SEQUENCE</scope>
    <source>
        <strain evidence="1">Duluth1</strain>
        <tissue evidence="1">Whole animal</tissue>
    </source>
</reference>